<dbReference type="STRING" id="197479.BFW38_02965"/>
<evidence type="ECO:0000256" key="1">
    <source>
        <dbReference type="SAM" id="MobiDB-lite"/>
    </source>
</evidence>
<dbReference type="Pfam" id="PF13116">
    <property type="entry name" value="YhdP"/>
    <property type="match status" value="1"/>
</dbReference>
<dbReference type="RefSeq" id="WP_068997054.1">
    <property type="nucleotide sequence ID" value="NZ_MDTQ01000001.1"/>
</dbReference>
<dbReference type="EMBL" id="MDTQ01000001">
    <property type="protein sequence ID" value="ODC02659.1"/>
    <property type="molecule type" value="Genomic_DNA"/>
</dbReference>
<dbReference type="InterPro" id="IPR025263">
    <property type="entry name" value="YhdP_central"/>
</dbReference>
<sequence length="1301" mass="143737">MANASRQKHLMYWLQLPFWALLILLVLAALYVLAGRAIMTKLPAWRPAIVKEVAQHLPFDLSLAQLQGQMVTLDPALSAEGLSLGPKATPFLSIQKLQVQPSVMQSLIQWQPVFAHLSVDTLDVWLEEDASGWHLRGLTEDSERSSEDTFQWQQQLQWLELLLAQGQLQLDQLRLHLKPLTGDSITLESDHFDYRHWAQGRQLDLAFFLPEGQQQPGRLLLTQHGDDFSWTHGQLEAYLDFPQVALRALTPLFPPDQVHPVKGDVGLKAWAQWHDGQGQAEVRLADSRGQLNNDLKWQLQQAAFSLQGDFQRWQMQWQFASGQLGQRSLPAMSGRLQYDHQQWQLKLADVALQDFQSWWDFPLLPSQLQEVLQTLNPQGVLKSTTLNWPAADMFKLNTQLLGGAAQGWNGTPAVKGLDAWVEASAHQGQIKFNQHQLSVGFPELFNHNWTLDRAQGIVHWALDGAHPRTGVELRGDHLVARLPVGTVTGQFNLNIAPQGEPDTLLLNLGLSQIKTDQVARYLPSKILDPALDHWLKQAVQWGEVRQGGILFAGPVTGDQGTFQMTLDVHDGQLAYDPNWPEVRHPQGVLDLMDETVHGQVDQAEVLGAQVSHVVVDSHYRQGKPWLKVNGQVSGSGDTVESLFDVPGLQGQLPEALKRWDIGGPVKADLALDIPLDLDHQLPQVSVTTQLVNNQLDMRAPPIQLTQINGPLKFTLSEGLSSPGLKAQLWNGEVNAMIVPDAKGERILLQGEADLAPLKQWLDILPLRLIEGRLNYHGQLQLSEVPQLHLESDLAGVAVNYPPPLGKTEDQLRPMTADIQLSETPRIDLAYGEKLTMALSLTTPRPTGMLIAMARQVPTAVLPRKPGMALYFQLPQVDLLSWEDWWRRYGTILGLKADDQAPAGVVVQNNQGQAEPLVSDRVLAESPTPPVIRKVYAGVEHLYRGQTDYGPVYAEANWAEQGISAFFTSDYAEGQLQWPWAPDQRAQLAIAQLLIPEPDAAPAESGPSVDTPDQTGKPARDVLSGIDPTVWPPLDVHIAQLKIGERSLGRWTFDLQPNRNGLHIEPLDIELGQSKVSGWLDWQSKEQAQTRVQMTVDGQNIGKAVQDLIGGPAPVTSQSHHLDLSGAWPGSPAALTLSSLNAQIGLQLSDGSFPKIDSSSAQGASRLFSLLNFDSLIRRLQLDFSDLTGKGISYNSVEGHFSLSEGVLTNSKPAKVEASSTSFTMNGSVDLNRQTLDLTLSVVLPVSQNLPLAALVAGAPQVGAAIWVVQKVFGNLFDDFTQARYHISGRMDDPKVELIRVF</sequence>
<evidence type="ECO:0000313" key="4">
    <source>
        <dbReference type="Proteomes" id="UP000094291"/>
    </source>
</evidence>
<name>A0A1E2V6N4_9GAMM</name>
<dbReference type="Proteomes" id="UP000094291">
    <property type="component" value="Unassembled WGS sequence"/>
</dbReference>
<dbReference type="PANTHER" id="PTHR38690:SF1">
    <property type="entry name" value="PROTEASE"/>
    <property type="match status" value="1"/>
</dbReference>
<feature type="domain" description="YhdP central" evidence="2">
    <location>
        <begin position="18"/>
        <end position="1295"/>
    </location>
</feature>
<evidence type="ECO:0000313" key="3">
    <source>
        <dbReference type="EMBL" id="ODC02659.1"/>
    </source>
</evidence>
<gene>
    <name evidence="3" type="ORF">BFW38_02965</name>
</gene>
<comment type="caution">
    <text evidence="3">The sequence shown here is derived from an EMBL/GenBank/DDBJ whole genome shotgun (WGS) entry which is preliminary data.</text>
</comment>
<reference evidence="3 4" key="1">
    <citation type="submission" date="2016-08" db="EMBL/GenBank/DDBJ databases">
        <authorList>
            <person name="Seilhamer J.J."/>
        </authorList>
    </citation>
    <scope>NUCLEOTIDE SEQUENCE [LARGE SCALE GENOMIC DNA]</scope>
    <source>
        <strain evidence="3 4">PH27A</strain>
    </source>
</reference>
<dbReference type="PANTHER" id="PTHR38690">
    <property type="entry name" value="PROTEASE-RELATED"/>
    <property type="match status" value="1"/>
</dbReference>
<protein>
    <submittedName>
        <fullName evidence="3">TIGR02099 family protein</fullName>
    </submittedName>
</protein>
<accession>A0A1E2V6N4</accession>
<dbReference type="OrthoDB" id="9762238at2"/>
<feature type="region of interest" description="Disordered" evidence="1">
    <location>
        <begin position="998"/>
        <end position="1023"/>
    </location>
</feature>
<dbReference type="InterPro" id="IPR011836">
    <property type="entry name" value="YhdP"/>
</dbReference>
<proteinExistence type="predicted"/>
<keyword evidence="4" id="KW-1185">Reference proteome</keyword>
<evidence type="ECO:0000259" key="2">
    <source>
        <dbReference type="Pfam" id="PF13116"/>
    </source>
</evidence>
<dbReference type="NCBIfam" id="TIGR02099">
    <property type="entry name" value="YhdP family protein"/>
    <property type="match status" value="1"/>
</dbReference>
<organism evidence="3 4">
    <name type="scientific">Terasakiispira papahanaumokuakeensis</name>
    <dbReference type="NCBI Taxonomy" id="197479"/>
    <lineage>
        <taxon>Bacteria</taxon>
        <taxon>Pseudomonadati</taxon>
        <taxon>Pseudomonadota</taxon>
        <taxon>Gammaproteobacteria</taxon>
        <taxon>Oceanospirillales</taxon>
        <taxon>Terasakiispira</taxon>
    </lineage>
</organism>